<organism evidence="2 3">
    <name type="scientific">Romanomermis culicivorax</name>
    <name type="common">Nematode worm</name>
    <dbReference type="NCBI Taxonomy" id="13658"/>
    <lineage>
        <taxon>Eukaryota</taxon>
        <taxon>Metazoa</taxon>
        <taxon>Ecdysozoa</taxon>
        <taxon>Nematoda</taxon>
        <taxon>Enoplea</taxon>
        <taxon>Dorylaimia</taxon>
        <taxon>Mermithida</taxon>
        <taxon>Mermithoidea</taxon>
        <taxon>Mermithidae</taxon>
        <taxon>Romanomermis</taxon>
    </lineage>
</organism>
<dbReference type="AlphaFoldDB" id="A0A915IDY6"/>
<evidence type="ECO:0000313" key="3">
    <source>
        <dbReference type="WBParaSite" id="nRc.2.0.1.t12409-RA"/>
    </source>
</evidence>
<feature type="transmembrane region" description="Helical" evidence="1">
    <location>
        <begin position="25"/>
        <end position="47"/>
    </location>
</feature>
<protein>
    <submittedName>
        <fullName evidence="3">Uncharacterized protein</fullName>
    </submittedName>
</protein>
<dbReference type="Proteomes" id="UP000887565">
    <property type="component" value="Unplaced"/>
</dbReference>
<dbReference type="WBParaSite" id="nRc.2.0.1.t12409-RA">
    <property type="protein sequence ID" value="nRc.2.0.1.t12409-RA"/>
    <property type="gene ID" value="nRc.2.0.1.g12409"/>
</dbReference>
<evidence type="ECO:0000313" key="2">
    <source>
        <dbReference type="Proteomes" id="UP000887565"/>
    </source>
</evidence>
<sequence>MNCWQSPAAASFNGTSSASPVSMALYLPAGGVCVMRISVLLGMAFHFSSKGFPRGLPKMFKSKSVAPESSNKVQLVSSCRGLITPACLSASRKTHCTASHLKTSKFLAPESQKIYLHNDTLGAQSWWNNTKKSTPLFLHFEESDMKTTVKLQISITKKLVESPNFLRMTARREIAGHDQYVAVGNVARIQRASVRVRHTNEPGHGHESNYFFASPVTKQLETSIFNFEIYQSKLGFEKRSLAGDECPVDFGALLSDNETNVKFGRNMLKYFEMEDGYVNINHGSYGATPRLVTECFNYWHRRAESNPD</sequence>
<accession>A0A915IDY6</accession>
<evidence type="ECO:0000256" key="1">
    <source>
        <dbReference type="SAM" id="Phobius"/>
    </source>
</evidence>
<keyword evidence="2" id="KW-1185">Reference proteome</keyword>
<name>A0A915IDY6_ROMCU</name>
<keyword evidence="1" id="KW-1133">Transmembrane helix</keyword>
<keyword evidence="1" id="KW-0472">Membrane</keyword>
<proteinExistence type="predicted"/>
<keyword evidence="1" id="KW-0812">Transmembrane</keyword>
<reference evidence="3" key="1">
    <citation type="submission" date="2022-11" db="UniProtKB">
        <authorList>
            <consortium name="WormBaseParasite"/>
        </authorList>
    </citation>
    <scope>IDENTIFICATION</scope>
</reference>